<accession>A0A011MFC3</accession>
<protein>
    <submittedName>
        <fullName evidence="1">Uncharacterized protein</fullName>
    </submittedName>
</protein>
<gene>
    <name evidence="1" type="ORF">AW08_01250</name>
</gene>
<dbReference type="EMBL" id="JFAX01000005">
    <property type="protein sequence ID" value="EXI68468.1"/>
    <property type="molecule type" value="Genomic_DNA"/>
</dbReference>
<proteinExistence type="predicted"/>
<keyword evidence="2" id="KW-1185">Reference proteome</keyword>
<dbReference type="STRING" id="1454001.AW08_01250"/>
<evidence type="ECO:0000313" key="2">
    <source>
        <dbReference type="Proteomes" id="UP000020218"/>
    </source>
</evidence>
<organism evidence="1 2">
    <name type="scientific">Candidatus Accumulibacter adjunctus</name>
    <dbReference type="NCBI Taxonomy" id="1454001"/>
    <lineage>
        <taxon>Bacteria</taxon>
        <taxon>Pseudomonadati</taxon>
        <taxon>Pseudomonadota</taxon>
        <taxon>Betaproteobacteria</taxon>
        <taxon>Candidatus Accumulibacter</taxon>
    </lineage>
</organism>
<dbReference type="AlphaFoldDB" id="A0A011MFC3"/>
<reference evidence="1" key="1">
    <citation type="submission" date="2014-02" db="EMBL/GenBank/DDBJ databases">
        <title>Expanding our view of genomic diversity in Candidatus Accumulibacter clades.</title>
        <authorList>
            <person name="Skennerton C.T."/>
            <person name="Barr J.J."/>
            <person name="Slater F.R."/>
            <person name="Bond P.L."/>
            <person name="Tyson G.W."/>
        </authorList>
    </citation>
    <scope>NUCLEOTIDE SEQUENCE [LARGE SCALE GENOMIC DNA]</scope>
</reference>
<name>A0A011MFC3_9PROT</name>
<dbReference type="Proteomes" id="UP000020218">
    <property type="component" value="Unassembled WGS sequence"/>
</dbReference>
<comment type="caution">
    <text evidence="1">The sequence shown here is derived from an EMBL/GenBank/DDBJ whole genome shotgun (WGS) entry which is preliminary data.</text>
</comment>
<sequence length="46" mass="4898">MPHIAPSLFIFFEKMPIMIAGKSELAAMPKASATVPAANPGGFRPR</sequence>
<evidence type="ECO:0000313" key="1">
    <source>
        <dbReference type="EMBL" id="EXI68468.1"/>
    </source>
</evidence>